<evidence type="ECO:0000256" key="1">
    <source>
        <dbReference type="ARBA" id="ARBA00023015"/>
    </source>
</evidence>
<proteinExistence type="predicted"/>
<organism evidence="5 6">
    <name type="scientific">Nonomuraea diastatica</name>
    <dbReference type="NCBI Taxonomy" id="1848329"/>
    <lineage>
        <taxon>Bacteria</taxon>
        <taxon>Bacillati</taxon>
        <taxon>Actinomycetota</taxon>
        <taxon>Actinomycetes</taxon>
        <taxon>Streptosporangiales</taxon>
        <taxon>Streptosporangiaceae</taxon>
        <taxon>Nonomuraea</taxon>
    </lineage>
</organism>
<dbReference type="Proteomes" id="UP000294543">
    <property type="component" value="Unassembled WGS sequence"/>
</dbReference>
<sequence>MPSASWSAPSDCSLPPTRRLTNVKMIEAFASGSAPDPAPRELAGVMEREREVLTLMAGGLTNTEVAAELVIRVATVKVYVGRLLSKLDARDRVQLVILACEAGLVSLSK</sequence>
<dbReference type="EMBL" id="SMKP01000045">
    <property type="protein sequence ID" value="TDD20470.1"/>
    <property type="molecule type" value="Genomic_DNA"/>
</dbReference>
<dbReference type="SUPFAM" id="SSF46894">
    <property type="entry name" value="C-terminal effector domain of the bipartite response regulators"/>
    <property type="match status" value="1"/>
</dbReference>
<evidence type="ECO:0000313" key="6">
    <source>
        <dbReference type="Proteomes" id="UP000294543"/>
    </source>
</evidence>
<dbReference type="PROSITE" id="PS50043">
    <property type="entry name" value="HTH_LUXR_2"/>
    <property type="match status" value="1"/>
</dbReference>
<dbReference type="InterPro" id="IPR000792">
    <property type="entry name" value="Tscrpt_reg_LuxR_C"/>
</dbReference>
<feature type="domain" description="HTH luxR-type" evidence="4">
    <location>
        <begin position="38"/>
        <end position="103"/>
    </location>
</feature>
<dbReference type="Pfam" id="PF00196">
    <property type="entry name" value="GerE"/>
    <property type="match status" value="1"/>
</dbReference>
<keyword evidence="6" id="KW-1185">Reference proteome</keyword>
<keyword evidence="2" id="KW-0238">DNA-binding</keyword>
<dbReference type="PANTHER" id="PTHR44688">
    <property type="entry name" value="DNA-BINDING TRANSCRIPTIONAL ACTIVATOR DEVR_DOSR"/>
    <property type="match status" value="1"/>
</dbReference>
<dbReference type="InterPro" id="IPR036388">
    <property type="entry name" value="WH-like_DNA-bd_sf"/>
</dbReference>
<comment type="caution">
    <text evidence="5">The sequence shown here is derived from an EMBL/GenBank/DDBJ whole genome shotgun (WGS) entry which is preliminary data.</text>
</comment>
<dbReference type="GO" id="GO:0006355">
    <property type="term" value="P:regulation of DNA-templated transcription"/>
    <property type="evidence" value="ECO:0007669"/>
    <property type="project" value="InterPro"/>
</dbReference>
<dbReference type="GO" id="GO:0003677">
    <property type="term" value="F:DNA binding"/>
    <property type="evidence" value="ECO:0007669"/>
    <property type="project" value="UniProtKB-KW"/>
</dbReference>
<accession>A0A4R4WSC5</accession>
<evidence type="ECO:0000256" key="3">
    <source>
        <dbReference type="ARBA" id="ARBA00023163"/>
    </source>
</evidence>
<keyword evidence="1" id="KW-0805">Transcription regulation</keyword>
<dbReference type="PANTHER" id="PTHR44688:SF16">
    <property type="entry name" value="DNA-BINDING TRANSCRIPTIONAL ACTIVATOR DEVR_DOSR"/>
    <property type="match status" value="1"/>
</dbReference>
<gene>
    <name evidence="5" type="ORF">E1294_17865</name>
</gene>
<dbReference type="SMART" id="SM00421">
    <property type="entry name" value="HTH_LUXR"/>
    <property type="match status" value="1"/>
</dbReference>
<dbReference type="PRINTS" id="PR00038">
    <property type="entry name" value="HTHLUXR"/>
</dbReference>
<dbReference type="AlphaFoldDB" id="A0A4R4WSC5"/>
<evidence type="ECO:0000259" key="4">
    <source>
        <dbReference type="PROSITE" id="PS50043"/>
    </source>
</evidence>
<dbReference type="PROSITE" id="PS00622">
    <property type="entry name" value="HTH_LUXR_1"/>
    <property type="match status" value="1"/>
</dbReference>
<evidence type="ECO:0000256" key="2">
    <source>
        <dbReference type="ARBA" id="ARBA00023125"/>
    </source>
</evidence>
<name>A0A4R4WSC5_9ACTN</name>
<protein>
    <submittedName>
        <fullName evidence="5">Response regulator transcription factor</fullName>
    </submittedName>
</protein>
<dbReference type="Gene3D" id="1.10.10.10">
    <property type="entry name" value="Winged helix-like DNA-binding domain superfamily/Winged helix DNA-binding domain"/>
    <property type="match status" value="1"/>
</dbReference>
<dbReference type="CDD" id="cd06170">
    <property type="entry name" value="LuxR_C_like"/>
    <property type="match status" value="1"/>
</dbReference>
<keyword evidence="3" id="KW-0804">Transcription</keyword>
<dbReference type="OrthoDB" id="3699634at2"/>
<dbReference type="InterPro" id="IPR016032">
    <property type="entry name" value="Sig_transdc_resp-reg_C-effctor"/>
</dbReference>
<evidence type="ECO:0000313" key="5">
    <source>
        <dbReference type="EMBL" id="TDD20470.1"/>
    </source>
</evidence>
<reference evidence="5 6" key="1">
    <citation type="submission" date="2019-03" db="EMBL/GenBank/DDBJ databases">
        <title>Draft genome sequences of novel Actinobacteria.</title>
        <authorList>
            <person name="Sahin N."/>
            <person name="Ay H."/>
            <person name="Saygin H."/>
        </authorList>
    </citation>
    <scope>NUCLEOTIDE SEQUENCE [LARGE SCALE GENOMIC DNA]</scope>
    <source>
        <strain evidence="5 6">KC712</strain>
    </source>
</reference>